<reference evidence="1 2" key="1">
    <citation type="submission" date="2021-06" db="EMBL/GenBank/DDBJ databases">
        <title>Caerostris extrusa draft genome.</title>
        <authorList>
            <person name="Kono N."/>
            <person name="Arakawa K."/>
        </authorList>
    </citation>
    <scope>NUCLEOTIDE SEQUENCE [LARGE SCALE GENOMIC DNA]</scope>
</reference>
<protein>
    <submittedName>
        <fullName evidence="1">Uncharacterized protein</fullName>
    </submittedName>
</protein>
<keyword evidence="2" id="KW-1185">Reference proteome</keyword>
<sequence length="56" mass="6127">SGHQHSLVSILNQGTPRNFYTHSRISLAGERIVINQLDPSEGQWKEGGISGNTLPQ</sequence>
<dbReference type="EMBL" id="BPLR01003297">
    <property type="protein sequence ID" value="GIX83142.1"/>
    <property type="molecule type" value="Genomic_DNA"/>
</dbReference>
<accession>A0AAV4NIK5</accession>
<evidence type="ECO:0000313" key="1">
    <source>
        <dbReference type="EMBL" id="GIX83142.1"/>
    </source>
</evidence>
<gene>
    <name evidence="1" type="ORF">CEXT_44031</name>
</gene>
<evidence type="ECO:0000313" key="2">
    <source>
        <dbReference type="Proteomes" id="UP001054945"/>
    </source>
</evidence>
<organism evidence="1 2">
    <name type="scientific">Caerostris extrusa</name>
    <name type="common">Bark spider</name>
    <name type="synonym">Caerostris bankana</name>
    <dbReference type="NCBI Taxonomy" id="172846"/>
    <lineage>
        <taxon>Eukaryota</taxon>
        <taxon>Metazoa</taxon>
        <taxon>Ecdysozoa</taxon>
        <taxon>Arthropoda</taxon>
        <taxon>Chelicerata</taxon>
        <taxon>Arachnida</taxon>
        <taxon>Araneae</taxon>
        <taxon>Araneomorphae</taxon>
        <taxon>Entelegynae</taxon>
        <taxon>Araneoidea</taxon>
        <taxon>Araneidae</taxon>
        <taxon>Caerostris</taxon>
    </lineage>
</organism>
<dbReference type="AlphaFoldDB" id="A0AAV4NIK5"/>
<comment type="caution">
    <text evidence="1">The sequence shown here is derived from an EMBL/GenBank/DDBJ whole genome shotgun (WGS) entry which is preliminary data.</text>
</comment>
<proteinExistence type="predicted"/>
<dbReference type="Proteomes" id="UP001054945">
    <property type="component" value="Unassembled WGS sequence"/>
</dbReference>
<name>A0AAV4NIK5_CAEEX</name>
<feature type="non-terminal residue" evidence="1">
    <location>
        <position position="1"/>
    </location>
</feature>